<organism evidence="1 2">
    <name type="scientific">Wickerhamomyces ciferrii (strain ATCC 14091 / BCRC 22168 / CBS 111 / JCM 3599 / NBRC 0793 / NRRL Y-1031 F-60-10)</name>
    <name type="common">Yeast</name>
    <name type="synonym">Pichia ciferrii</name>
    <dbReference type="NCBI Taxonomy" id="1206466"/>
    <lineage>
        <taxon>Eukaryota</taxon>
        <taxon>Fungi</taxon>
        <taxon>Dikarya</taxon>
        <taxon>Ascomycota</taxon>
        <taxon>Saccharomycotina</taxon>
        <taxon>Saccharomycetes</taxon>
        <taxon>Phaffomycetales</taxon>
        <taxon>Wickerhamomycetaceae</taxon>
        <taxon>Wickerhamomyces</taxon>
    </lineage>
</organism>
<evidence type="ECO:0000313" key="1">
    <source>
        <dbReference type="EMBL" id="CCH42566.1"/>
    </source>
</evidence>
<dbReference type="EMBL" id="CAIF01000049">
    <property type="protein sequence ID" value="CCH42566.1"/>
    <property type="molecule type" value="Genomic_DNA"/>
</dbReference>
<proteinExistence type="predicted"/>
<evidence type="ECO:0000313" key="2">
    <source>
        <dbReference type="Proteomes" id="UP000009328"/>
    </source>
</evidence>
<accession>K0KHS5</accession>
<sequence>MSILQVITSNTIATNIQVSASIALGKSQIRVAQSIWLSEFRKLSQGGVKGMRKDQDNLALELETKLKNRALNDTINALEQFFSDGQVLERFKLKDEEIFKTDLKVYAFELNNYIANDEGCHFTDKAMIYAFLSEGIIPLNSSVTGEPVPKFASYLGKNLEPLQTLINGIYQEMQYQWLLYLASRLNLWRICLEVKSVELSKKGMKNKPLPSPRTPRELMKILFSCRAPMAPHPIMTFYKRINHLETTPRFYHNFLMDMVSFYEKVKLFDPDN</sequence>
<gene>
    <name evidence="1" type="ORF">BN7_2110</name>
</gene>
<dbReference type="AlphaFoldDB" id="K0KHS5"/>
<reference evidence="1 2" key="1">
    <citation type="journal article" date="2012" name="Eukaryot. Cell">
        <title>Draft genome sequence of Wickerhamomyces ciferrii NRRL Y-1031 F-60-10.</title>
        <authorList>
            <person name="Schneider J."/>
            <person name="Andrea H."/>
            <person name="Blom J."/>
            <person name="Jaenicke S."/>
            <person name="Ruckert C."/>
            <person name="Schorsch C."/>
            <person name="Szczepanowski R."/>
            <person name="Farwick M."/>
            <person name="Goesmann A."/>
            <person name="Puhler A."/>
            <person name="Schaffer S."/>
            <person name="Tauch A."/>
            <person name="Kohler T."/>
            <person name="Brinkrolf K."/>
        </authorList>
    </citation>
    <scope>NUCLEOTIDE SEQUENCE [LARGE SCALE GENOMIC DNA]</scope>
    <source>
        <strain evidence="2">ATCC 14091 / BCRC 22168 / CBS 111 / JCM 3599 / NBRC 0793 / NRRL Y-1031 F-60-10</strain>
    </source>
</reference>
<dbReference type="InParanoid" id="K0KHS5"/>
<name>K0KHS5_WICCF</name>
<dbReference type="HOGENOM" id="CLU_1023797_0_0_1"/>
<comment type="caution">
    <text evidence="1">The sequence shown here is derived from an EMBL/GenBank/DDBJ whole genome shotgun (WGS) entry which is preliminary data.</text>
</comment>
<protein>
    <submittedName>
        <fullName evidence="1">Uncharacterized protein</fullName>
    </submittedName>
</protein>
<dbReference type="Proteomes" id="UP000009328">
    <property type="component" value="Unassembled WGS sequence"/>
</dbReference>
<keyword evidence="2" id="KW-1185">Reference proteome</keyword>